<evidence type="ECO:0000256" key="3">
    <source>
        <dbReference type="ARBA" id="ARBA00022989"/>
    </source>
</evidence>
<dbReference type="Proteomes" id="UP001519363">
    <property type="component" value="Unassembled WGS sequence"/>
</dbReference>
<feature type="transmembrane region" description="Helical" evidence="5">
    <location>
        <begin position="380"/>
        <end position="400"/>
    </location>
</feature>
<feature type="transmembrane region" description="Helical" evidence="5">
    <location>
        <begin position="222"/>
        <end position="247"/>
    </location>
</feature>
<keyword evidence="2 5" id="KW-0812">Transmembrane</keyword>
<comment type="caution">
    <text evidence="7">The sequence shown here is derived from an EMBL/GenBank/DDBJ whole genome shotgun (WGS) entry which is preliminary data.</text>
</comment>
<feature type="transmembrane region" description="Helical" evidence="5">
    <location>
        <begin position="54"/>
        <end position="77"/>
    </location>
</feature>
<evidence type="ECO:0000256" key="5">
    <source>
        <dbReference type="SAM" id="Phobius"/>
    </source>
</evidence>
<dbReference type="Gene3D" id="1.20.1250.20">
    <property type="entry name" value="MFS general substrate transporter like domains"/>
    <property type="match status" value="2"/>
</dbReference>
<evidence type="ECO:0000256" key="1">
    <source>
        <dbReference type="ARBA" id="ARBA00004651"/>
    </source>
</evidence>
<feature type="transmembrane region" description="Helical" evidence="5">
    <location>
        <begin position="174"/>
        <end position="194"/>
    </location>
</feature>
<feature type="transmembrane region" description="Helical" evidence="5">
    <location>
        <begin position="315"/>
        <end position="344"/>
    </location>
</feature>
<evidence type="ECO:0000313" key="7">
    <source>
        <dbReference type="EMBL" id="MBP2475492.1"/>
    </source>
</evidence>
<evidence type="ECO:0000313" key="8">
    <source>
        <dbReference type="Proteomes" id="UP001519363"/>
    </source>
</evidence>
<dbReference type="InterPro" id="IPR011701">
    <property type="entry name" value="MFS"/>
</dbReference>
<dbReference type="EMBL" id="JAGIOO010000001">
    <property type="protein sequence ID" value="MBP2475492.1"/>
    <property type="molecule type" value="Genomic_DNA"/>
</dbReference>
<sequence>MTTLLTEPERKVGRGWVVALTTATLGLWVVYFGPTILLLPTQAARFAPEEKENALGLVTGAGSLVLLVGHIVCGLLSDRTTSRYGPRKPWLVSGVAVAAVSLLGLSQATDVTGLLVGWCAVQLGASAVFTGLLAAVPDHVPVTQRGLVSGLIGLAQAAGSLLGNLVLVAAGDPLAGYGLCAVLLLASVLPFLLVNRDPQLAPQEGRPALRSLWVSPRKHPDFLWAMASQFLLNVSFALATLYTLFYLTDALHHDDPEGGTALSTTVTTLATIAAAALFGHWSDRTGRRKVFVLVAAGLMSASGLVLVFAPGWPMFLFSSVLLGFGLGVFATVDLAIASAVLPAAADRAKDLGVNNVSRSLPQLVAPALAAPLLAGHEPAGYTAVFLLSALCAAVGGLVILRIRAVH</sequence>
<reference evidence="7 8" key="1">
    <citation type="submission" date="2021-03" db="EMBL/GenBank/DDBJ databases">
        <title>Sequencing the genomes of 1000 actinobacteria strains.</title>
        <authorList>
            <person name="Klenk H.-P."/>
        </authorList>
    </citation>
    <scope>NUCLEOTIDE SEQUENCE [LARGE SCALE GENOMIC DNA]</scope>
    <source>
        <strain evidence="7 8">DSM 44580</strain>
    </source>
</reference>
<dbReference type="PROSITE" id="PS50850">
    <property type="entry name" value="MFS"/>
    <property type="match status" value="1"/>
</dbReference>
<dbReference type="RefSeq" id="WP_086782299.1">
    <property type="nucleotide sequence ID" value="NZ_JAGIOO010000001.1"/>
</dbReference>
<feature type="transmembrane region" description="Helical" evidence="5">
    <location>
        <begin position="147"/>
        <end position="168"/>
    </location>
</feature>
<gene>
    <name evidence="7" type="ORF">JOF53_004364</name>
</gene>
<organism evidence="7 8">
    <name type="scientific">Crossiella equi</name>
    <dbReference type="NCBI Taxonomy" id="130796"/>
    <lineage>
        <taxon>Bacteria</taxon>
        <taxon>Bacillati</taxon>
        <taxon>Actinomycetota</taxon>
        <taxon>Actinomycetes</taxon>
        <taxon>Pseudonocardiales</taxon>
        <taxon>Pseudonocardiaceae</taxon>
        <taxon>Crossiella</taxon>
    </lineage>
</organism>
<evidence type="ECO:0000256" key="4">
    <source>
        <dbReference type="ARBA" id="ARBA00023136"/>
    </source>
</evidence>
<feature type="domain" description="Major facilitator superfamily (MFS) profile" evidence="6">
    <location>
        <begin position="183"/>
        <end position="406"/>
    </location>
</feature>
<feature type="transmembrane region" description="Helical" evidence="5">
    <location>
        <begin position="115"/>
        <end position="135"/>
    </location>
</feature>
<feature type="transmembrane region" description="Helical" evidence="5">
    <location>
        <begin position="12"/>
        <end position="34"/>
    </location>
</feature>
<dbReference type="SUPFAM" id="SSF103473">
    <property type="entry name" value="MFS general substrate transporter"/>
    <property type="match status" value="1"/>
</dbReference>
<dbReference type="InterPro" id="IPR036259">
    <property type="entry name" value="MFS_trans_sf"/>
</dbReference>
<proteinExistence type="predicted"/>
<feature type="transmembrane region" description="Helical" evidence="5">
    <location>
        <begin position="259"/>
        <end position="278"/>
    </location>
</feature>
<dbReference type="PANTHER" id="PTHR23528">
    <property type="match status" value="1"/>
</dbReference>
<dbReference type="InterPro" id="IPR020846">
    <property type="entry name" value="MFS_dom"/>
</dbReference>
<comment type="subcellular location">
    <subcellularLocation>
        <location evidence="1">Cell membrane</location>
        <topology evidence="1">Multi-pass membrane protein</topology>
    </subcellularLocation>
</comment>
<keyword evidence="8" id="KW-1185">Reference proteome</keyword>
<keyword evidence="3 5" id="KW-1133">Transmembrane helix</keyword>
<dbReference type="PANTHER" id="PTHR23528:SF1">
    <property type="entry name" value="MAJOR FACILITATOR SUPERFAMILY (MFS) PROFILE DOMAIN-CONTAINING PROTEIN"/>
    <property type="match status" value="1"/>
</dbReference>
<accession>A0ABS5AFY4</accession>
<evidence type="ECO:0000259" key="6">
    <source>
        <dbReference type="PROSITE" id="PS50850"/>
    </source>
</evidence>
<evidence type="ECO:0000256" key="2">
    <source>
        <dbReference type="ARBA" id="ARBA00022692"/>
    </source>
</evidence>
<protein>
    <submittedName>
        <fullName evidence="7">MFS family permease</fullName>
    </submittedName>
</protein>
<dbReference type="Pfam" id="PF07690">
    <property type="entry name" value="MFS_1"/>
    <property type="match status" value="1"/>
</dbReference>
<feature type="transmembrane region" description="Helical" evidence="5">
    <location>
        <begin position="356"/>
        <end position="374"/>
    </location>
</feature>
<feature type="transmembrane region" description="Helical" evidence="5">
    <location>
        <begin position="89"/>
        <end position="109"/>
    </location>
</feature>
<name>A0ABS5AFY4_9PSEU</name>
<feature type="transmembrane region" description="Helical" evidence="5">
    <location>
        <begin position="290"/>
        <end position="309"/>
    </location>
</feature>
<keyword evidence="4 5" id="KW-0472">Membrane</keyword>